<gene>
    <name evidence="4" type="ORF">Q5741_09520</name>
</gene>
<evidence type="ECO:0000259" key="2">
    <source>
        <dbReference type="Pfam" id="PF01978"/>
    </source>
</evidence>
<evidence type="ECO:0000259" key="3">
    <source>
        <dbReference type="Pfam" id="PF11495"/>
    </source>
</evidence>
<keyword evidence="5" id="KW-1185">Reference proteome</keyword>
<dbReference type="CDD" id="cd09124">
    <property type="entry name" value="PLDc_like_TrmB_middle"/>
    <property type="match status" value="1"/>
</dbReference>
<name>A0ABT9CBL7_9BACL</name>
<sequence>MEHLLQHLRNLGFTEMEGKVMVELAKQGSASGYEVAKRLGVSRSNVYGTLQRLAQQGYLQAGPGEPVRYSVLDTEELTKMISSHLQQSLEAVKAGMPKHQPERPLFFNVEGDKNVLESLARELSQAEHEIIVDIYREEAALLREELEEAEARGVRVLWSCDGADNTPARWMSPSVLGNAGRQGGRRFSFVIDRRRCMLGMRGEPGSAQAVVTEHPVMAELLLSHFAQELVLFELDQDMGAELEGRYGPLYQSIIRRYAGGPS</sequence>
<feature type="domain" description="Transcription regulator TrmB N-terminal" evidence="2">
    <location>
        <begin position="8"/>
        <end position="75"/>
    </location>
</feature>
<dbReference type="Pfam" id="PF01978">
    <property type="entry name" value="TrmB"/>
    <property type="match status" value="1"/>
</dbReference>
<evidence type="ECO:0000313" key="5">
    <source>
        <dbReference type="Proteomes" id="UP001240171"/>
    </source>
</evidence>
<dbReference type="InterPro" id="IPR036388">
    <property type="entry name" value="WH-like_DNA-bd_sf"/>
</dbReference>
<organism evidence="4 5">
    <name type="scientific">Paenibacillus lacisoli</name>
    <dbReference type="NCBI Taxonomy" id="3064525"/>
    <lineage>
        <taxon>Bacteria</taxon>
        <taxon>Bacillati</taxon>
        <taxon>Bacillota</taxon>
        <taxon>Bacilli</taxon>
        <taxon>Bacillales</taxon>
        <taxon>Paenibacillaceae</taxon>
        <taxon>Paenibacillus</taxon>
    </lineage>
</organism>
<dbReference type="RefSeq" id="WP_305023863.1">
    <property type="nucleotide sequence ID" value="NZ_JAUQTB010000004.1"/>
</dbReference>
<dbReference type="InterPro" id="IPR002831">
    <property type="entry name" value="Tscrpt_reg_TrmB_N"/>
</dbReference>
<dbReference type="InterPro" id="IPR036390">
    <property type="entry name" value="WH_DNA-bd_sf"/>
</dbReference>
<evidence type="ECO:0000256" key="1">
    <source>
        <dbReference type="SAM" id="Coils"/>
    </source>
</evidence>
<proteinExistence type="predicted"/>
<dbReference type="PANTHER" id="PTHR34293">
    <property type="entry name" value="HTH-TYPE TRANSCRIPTIONAL REGULATOR TRMBL2"/>
    <property type="match status" value="1"/>
</dbReference>
<feature type="coiled-coil region" evidence="1">
    <location>
        <begin position="109"/>
        <end position="152"/>
    </location>
</feature>
<dbReference type="InterPro" id="IPR021586">
    <property type="entry name" value="Tscrpt_reg_TrmB_C"/>
</dbReference>
<comment type="caution">
    <text evidence="4">The sequence shown here is derived from an EMBL/GenBank/DDBJ whole genome shotgun (WGS) entry which is preliminary data.</text>
</comment>
<dbReference type="Pfam" id="PF11495">
    <property type="entry name" value="Regulator_TrmB"/>
    <property type="match status" value="1"/>
</dbReference>
<evidence type="ECO:0000313" key="4">
    <source>
        <dbReference type="EMBL" id="MDO7906659.1"/>
    </source>
</evidence>
<keyword evidence="1" id="KW-0175">Coiled coil</keyword>
<accession>A0ABT9CBL7</accession>
<feature type="domain" description="Transcription regulator TrmB C-terminal" evidence="3">
    <location>
        <begin position="107"/>
        <end position="225"/>
    </location>
</feature>
<dbReference type="EMBL" id="JAUQTB010000004">
    <property type="protein sequence ID" value="MDO7906659.1"/>
    <property type="molecule type" value="Genomic_DNA"/>
</dbReference>
<dbReference type="Proteomes" id="UP001240171">
    <property type="component" value="Unassembled WGS sequence"/>
</dbReference>
<dbReference type="PANTHER" id="PTHR34293:SF1">
    <property type="entry name" value="HTH-TYPE TRANSCRIPTIONAL REGULATOR TRMBL2"/>
    <property type="match status" value="1"/>
</dbReference>
<dbReference type="InterPro" id="IPR051797">
    <property type="entry name" value="TrmB-like"/>
</dbReference>
<reference evidence="4 5" key="1">
    <citation type="submission" date="2023-07" db="EMBL/GenBank/DDBJ databases">
        <title>Paenibacillus sp. JX-17 nov. isolated from soil.</title>
        <authorList>
            <person name="Wan Y."/>
            <person name="Liu B."/>
        </authorList>
    </citation>
    <scope>NUCLEOTIDE SEQUENCE [LARGE SCALE GENOMIC DNA]</scope>
    <source>
        <strain evidence="4 5">JX-17</strain>
    </source>
</reference>
<dbReference type="Gene3D" id="1.10.10.10">
    <property type="entry name" value="Winged helix-like DNA-binding domain superfamily/Winged helix DNA-binding domain"/>
    <property type="match status" value="1"/>
</dbReference>
<protein>
    <submittedName>
        <fullName evidence="4">Helix-turn-helix domain-containing protein</fullName>
    </submittedName>
</protein>
<dbReference type="SUPFAM" id="SSF46785">
    <property type="entry name" value="Winged helix' DNA-binding domain"/>
    <property type="match status" value="1"/>
</dbReference>